<gene>
    <name evidence="2" type="ORF">YH63_014385</name>
</gene>
<reference evidence="2" key="1">
    <citation type="submission" date="2019-04" db="EMBL/GenBank/DDBJ databases">
        <title>Whole genome sequencing of cave bacteria.</title>
        <authorList>
            <person name="Gan H.M."/>
            <person name="Barton H."/>
            <person name="Savka M.A."/>
        </authorList>
    </citation>
    <scope>NUCLEOTIDE SEQUENCE [LARGE SCALE GENOMIC DNA]</scope>
    <source>
        <strain evidence="2">LC387</strain>
    </source>
</reference>
<comment type="caution">
    <text evidence="2">The sequence shown here is derived from an EMBL/GenBank/DDBJ whole genome shotgun (WGS) entry which is preliminary data.</text>
</comment>
<sequence length="60" mass="7130">MGNFSIWHWLVVLFVLTPPIPIGKILQKNGRSWAWSLLYFVPLVNIIFLWIWAFSDDQKL</sequence>
<dbReference type="AlphaFoldDB" id="A0A4U6BPT8"/>
<name>A0A4U6BPT8_9BRAD</name>
<dbReference type="EMBL" id="LBIA02000001">
    <property type="protein sequence ID" value="TKT72520.1"/>
    <property type="molecule type" value="Genomic_DNA"/>
</dbReference>
<keyword evidence="1" id="KW-1133">Transmembrane helix</keyword>
<evidence type="ECO:0000313" key="2">
    <source>
        <dbReference type="EMBL" id="TKT72520.1"/>
    </source>
</evidence>
<organism evidence="2 3">
    <name type="scientific">Afipia massiliensis</name>
    <dbReference type="NCBI Taxonomy" id="211460"/>
    <lineage>
        <taxon>Bacteria</taxon>
        <taxon>Pseudomonadati</taxon>
        <taxon>Pseudomonadota</taxon>
        <taxon>Alphaproteobacteria</taxon>
        <taxon>Hyphomicrobiales</taxon>
        <taxon>Nitrobacteraceae</taxon>
        <taxon>Afipia</taxon>
    </lineage>
</organism>
<accession>A0A4U6BPT8</accession>
<evidence type="ECO:0000256" key="1">
    <source>
        <dbReference type="SAM" id="Phobius"/>
    </source>
</evidence>
<keyword evidence="1" id="KW-0472">Membrane</keyword>
<dbReference type="Proteomes" id="UP000034832">
    <property type="component" value="Unassembled WGS sequence"/>
</dbReference>
<evidence type="ECO:0000313" key="3">
    <source>
        <dbReference type="Proteomes" id="UP000034832"/>
    </source>
</evidence>
<keyword evidence="1" id="KW-0812">Transmembrane</keyword>
<protein>
    <submittedName>
        <fullName evidence="2">Uncharacterized protein</fullName>
    </submittedName>
</protein>
<keyword evidence="3" id="KW-1185">Reference proteome</keyword>
<dbReference type="OrthoDB" id="123194at2"/>
<feature type="transmembrane region" description="Helical" evidence="1">
    <location>
        <begin position="33"/>
        <end position="53"/>
    </location>
</feature>
<proteinExistence type="predicted"/>
<feature type="transmembrane region" description="Helical" evidence="1">
    <location>
        <begin position="6"/>
        <end position="26"/>
    </location>
</feature>